<dbReference type="SMART" id="SM01391">
    <property type="entry name" value="Filament"/>
    <property type="match status" value="1"/>
</dbReference>
<protein>
    <submittedName>
        <fullName evidence="6">KRT84 protein</fullName>
    </submittedName>
</protein>
<gene>
    <name evidence="6" type="primary">Krt84_0</name>
    <name evidence="6" type="ORF">ARAGUA_R13508</name>
</gene>
<dbReference type="FunFam" id="1.20.5.500:FF:000001">
    <property type="entry name" value="Type II keratin 23"/>
    <property type="match status" value="1"/>
</dbReference>
<dbReference type="Gene3D" id="1.20.5.170">
    <property type="match status" value="1"/>
</dbReference>
<evidence type="ECO:0000256" key="2">
    <source>
        <dbReference type="ARBA" id="ARBA00022754"/>
    </source>
</evidence>
<dbReference type="FunFam" id="1.20.5.170:FF:000004">
    <property type="entry name" value="Keratin, type II cytoskeletal 5"/>
    <property type="match status" value="1"/>
</dbReference>
<name>A0A7L1SPJ4_ARAGA</name>
<dbReference type="AlphaFoldDB" id="A0A7L1SPJ4"/>
<keyword evidence="2" id="KW-0403">Intermediate filament</keyword>
<dbReference type="SUPFAM" id="SSF64593">
    <property type="entry name" value="Intermediate filament protein, coiled coil region"/>
    <property type="match status" value="1"/>
</dbReference>
<comment type="caution">
    <text evidence="6">The sequence shown here is derived from an EMBL/GenBank/DDBJ whole genome shotgun (WGS) entry which is preliminary data.</text>
</comment>
<dbReference type="GO" id="GO:0030280">
    <property type="term" value="F:structural constituent of skin epidermis"/>
    <property type="evidence" value="ECO:0007669"/>
    <property type="project" value="TreeGrafter"/>
</dbReference>
<dbReference type="GO" id="GO:0045095">
    <property type="term" value="C:keratin filament"/>
    <property type="evidence" value="ECO:0007669"/>
    <property type="project" value="TreeGrafter"/>
</dbReference>
<evidence type="ECO:0000313" key="6">
    <source>
        <dbReference type="EMBL" id="NXO50626.1"/>
    </source>
</evidence>
<keyword evidence="7" id="KW-1185">Reference proteome</keyword>
<dbReference type="GO" id="GO:0045109">
    <property type="term" value="P:intermediate filament organization"/>
    <property type="evidence" value="ECO:0007669"/>
    <property type="project" value="TreeGrafter"/>
</dbReference>
<organism evidence="6 7">
    <name type="scientific">Aramus guarauna</name>
    <name type="common">Limpkin</name>
    <name type="synonym">Scolopax guarauna</name>
    <dbReference type="NCBI Taxonomy" id="54356"/>
    <lineage>
        <taxon>Eukaryota</taxon>
        <taxon>Metazoa</taxon>
        <taxon>Chordata</taxon>
        <taxon>Craniata</taxon>
        <taxon>Vertebrata</taxon>
        <taxon>Euteleostomi</taxon>
        <taxon>Archelosauria</taxon>
        <taxon>Archosauria</taxon>
        <taxon>Dinosauria</taxon>
        <taxon>Saurischia</taxon>
        <taxon>Theropoda</taxon>
        <taxon>Coelurosauria</taxon>
        <taxon>Aves</taxon>
        <taxon>Neognathae</taxon>
        <taxon>Neoaves</taxon>
        <taxon>Gruiformes</taxon>
        <taxon>Aramidae</taxon>
        <taxon>Aramus</taxon>
    </lineage>
</organism>
<dbReference type="GO" id="GO:0005615">
    <property type="term" value="C:extracellular space"/>
    <property type="evidence" value="ECO:0007669"/>
    <property type="project" value="TreeGrafter"/>
</dbReference>
<proteinExistence type="predicted"/>
<keyword evidence="3 4" id="KW-0175">Coiled coil</keyword>
<dbReference type="Pfam" id="PF00038">
    <property type="entry name" value="Filament"/>
    <property type="match status" value="1"/>
</dbReference>
<dbReference type="Gene3D" id="1.20.5.500">
    <property type="entry name" value="Single helix bin"/>
    <property type="match status" value="1"/>
</dbReference>
<evidence type="ECO:0000313" key="7">
    <source>
        <dbReference type="Proteomes" id="UP000567570"/>
    </source>
</evidence>
<keyword evidence="1" id="KW-0416">Keratin</keyword>
<evidence type="ECO:0000256" key="4">
    <source>
        <dbReference type="SAM" id="Coils"/>
    </source>
</evidence>
<dbReference type="InterPro" id="IPR039008">
    <property type="entry name" value="IF_rod_dom"/>
</dbReference>
<feature type="non-terminal residue" evidence="6">
    <location>
        <position position="1"/>
    </location>
</feature>
<dbReference type="PROSITE" id="PS51842">
    <property type="entry name" value="IF_ROD_2"/>
    <property type="match status" value="1"/>
</dbReference>
<reference evidence="6 7" key="1">
    <citation type="submission" date="2019-09" db="EMBL/GenBank/DDBJ databases">
        <title>Bird 10,000 Genomes (B10K) Project - Family phase.</title>
        <authorList>
            <person name="Zhang G."/>
        </authorList>
    </citation>
    <scope>NUCLEOTIDE SEQUENCE [LARGE SCALE GENOMIC DNA]</scope>
    <source>
        <strain evidence="6">B10K-DU-002-11</strain>
        <tissue evidence="6">Muscle</tissue>
    </source>
</reference>
<dbReference type="Proteomes" id="UP000567570">
    <property type="component" value="Unassembled WGS sequence"/>
</dbReference>
<evidence type="ECO:0000256" key="3">
    <source>
        <dbReference type="ARBA" id="ARBA00023054"/>
    </source>
</evidence>
<dbReference type="PANTHER" id="PTHR45616:SF21">
    <property type="entry name" value="KERATIN, TYPE II CYTOSKELETAL 7"/>
    <property type="match status" value="1"/>
</dbReference>
<dbReference type="PANTHER" id="PTHR45616">
    <property type="entry name" value="GATA-TYPE DOMAIN-CONTAINING PROTEIN"/>
    <property type="match status" value="1"/>
</dbReference>
<accession>A0A7L1SPJ4</accession>
<feature type="coiled-coil region" evidence="4">
    <location>
        <begin position="53"/>
        <end position="133"/>
    </location>
</feature>
<feature type="domain" description="IF rod" evidence="5">
    <location>
        <begin position="1"/>
        <end position="155"/>
    </location>
</feature>
<feature type="non-terminal residue" evidence="6">
    <location>
        <position position="183"/>
    </location>
</feature>
<evidence type="ECO:0000256" key="1">
    <source>
        <dbReference type="ARBA" id="ARBA00022744"/>
    </source>
</evidence>
<dbReference type="GO" id="GO:0031424">
    <property type="term" value="P:keratinization"/>
    <property type="evidence" value="ECO:0007669"/>
    <property type="project" value="TreeGrafter"/>
</dbReference>
<sequence>MNNSQDLDLDGVIADVKAQYKDTAHRSRAEAQAWYENKFEELRITAGRNANSLRETKTKIAELTQTVQRLSREVRIAKDQCCKLEAAVASAEQRGETAVKDAKHKLSKVQTALQQSKADLAQQLHEYQELMKVKLGLDVEIITFRKLLEGEENKLCTEEGFPIKIPAWYSQGGLTNGPEPDFA</sequence>
<dbReference type="EMBL" id="VXBL01002560">
    <property type="protein sequence ID" value="NXO50626.1"/>
    <property type="molecule type" value="Genomic_DNA"/>
</dbReference>
<evidence type="ECO:0000259" key="5">
    <source>
        <dbReference type="PROSITE" id="PS51842"/>
    </source>
</evidence>